<sequence>MRKIYSESAECLISNLGNDLENGESNLVPIMQCYFKAYLETNCFDFFLIADALLQEIVNIRNTNKELEKLEELIGH</sequence>
<evidence type="ECO:0000313" key="1">
    <source>
        <dbReference type="EMBL" id="EIA16010.1"/>
    </source>
</evidence>
<name>A0AAV3F9K2_CLOPF</name>
<dbReference type="EMBL" id="AFES01000033">
    <property type="protein sequence ID" value="EIA16010.1"/>
    <property type="molecule type" value="Genomic_DNA"/>
</dbReference>
<protein>
    <submittedName>
        <fullName evidence="1">Uncharacterized protein</fullName>
    </submittedName>
</protein>
<accession>A0AAV3F9K2</accession>
<organism evidence="1 2">
    <name type="scientific">Clostridium perfringens F262</name>
    <dbReference type="NCBI Taxonomy" id="883064"/>
    <lineage>
        <taxon>Bacteria</taxon>
        <taxon>Bacillati</taxon>
        <taxon>Bacillota</taxon>
        <taxon>Clostridia</taxon>
        <taxon>Eubacteriales</taxon>
        <taxon>Clostridiaceae</taxon>
        <taxon>Clostridium</taxon>
    </lineage>
</organism>
<gene>
    <name evidence="1" type="ORF">HA1_13162</name>
</gene>
<proteinExistence type="predicted"/>
<comment type="caution">
    <text evidence="1">The sequence shown here is derived from an EMBL/GenBank/DDBJ whole genome shotgun (WGS) entry which is preliminary data.</text>
</comment>
<reference evidence="1 2" key="1">
    <citation type="journal article" date="2012" name="PLoS ONE">
        <title>Genome Sequencing and Analysis of a Type A Clostridium perfringens Isolate from a Case of Bovine Clostridial Abomasitis.</title>
        <authorList>
            <person name="Nowell V.J."/>
            <person name="Kropinski A.M."/>
            <person name="Songer J.G."/>
            <person name="Macinnes J.I."/>
            <person name="Parreira V.R."/>
            <person name="Prescott J.F."/>
        </authorList>
    </citation>
    <scope>NUCLEOTIDE SEQUENCE [LARGE SCALE GENOMIC DNA]</scope>
    <source>
        <strain evidence="1 2">F262</strain>
    </source>
</reference>
<dbReference type="Proteomes" id="UP000005358">
    <property type="component" value="Chromosome"/>
</dbReference>
<dbReference type="RefSeq" id="WP_003482238.1">
    <property type="nucleotide sequence ID" value="NZ_CM001477.1"/>
</dbReference>
<dbReference type="AlphaFoldDB" id="A0AAV3F9K2"/>
<evidence type="ECO:0000313" key="2">
    <source>
        <dbReference type="Proteomes" id="UP000005358"/>
    </source>
</evidence>